<evidence type="ECO:0000256" key="9">
    <source>
        <dbReference type="SAM" id="MobiDB-lite"/>
    </source>
</evidence>
<dbReference type="Gene3D" id="1.10.150.130">
    <property type="match status" value="1"/>
</dbReference>
<evidence type="ECO:0000256" key="4">
    <source>
        <dbReference type="ARBA" id="ARBA00022801"/>
    </source>
</evidence>
<dbReference type="Gene3D" id="1.10.443.10">
    <property type="entry name" value="Intergrase catalytic core"/>
    <property type="match status" value="1"/>
</dbReference>
<keyword evidence="4" id="KW-0378">Hydrolase</keyword>
<evidence type="ECO:0000313" key="13">
    <source>
        <dbReference type="EMBL" id="CAB5228181.1"/>
    </source>
</evidence>
<evidence type="ECO:0000313" key="11">
    <source>
        <dbReference type="EMBL" id="CAB4169925.1"/>
    </source>
</evidence>
<dbReference type="GO" id="GO:0016740">
    <property type="term" value="F:transferase activity"/>
    <property type="evidence" value="ECO:0007669"/>
    <property type="project" value="UniProtKB-KW"/>
</dbReference>
<organism evidence="12">
    <name type="scientific">uncultured Caudovirales phage</name>
    <dbReference type="NCBI Taxonomy" id="2100421"/>
    <lineage>
        <taxon>Viruses</taxon>
        <taxon>Duplodnaviria</taxon>
        <taxon>Heunggongvirae</taxon>
        <taxon>Uroviricota</taxon>
        <taxon>Caudoviricetes</taxon>
        <taxon>Peduoviridae</taxon>
        <taxon>Maltschvirus</taxon>
        <taxon>Maltschvirus maltsch</taxon>
    </lineage>
</organism>
<protein>
    <recommendedName>
        <fullName evidence="2">Integrase</fullName>
    </recommendedName>
</protein>
<accession>A0A6J5QQZ7</accession>
<evidence type="ECO:0000256" key="5">
    <source>
        <dbReference type="ARBA" id="ARBA00022908"/>
    </source>
</evidence>
<gene>
    <name evidence="12" type="ORF">UFOVP1087_43</name>
    <name evidence="13" type="ORF">UFOVP1534_2</name>
    <name evidence="11" type="ORF">UFOVP910_13</name>
</gene>
<name>A0A6J5QQZ7_9CAUD</name>
<dbReference type="EMBL" id="LR796849">
    <property type="protein sequence ID" value="CAB4169925.1"/>
    <property type="molecule type" value="Genomic_DNA"/>
</dbReference>
<dbReference type="EMBL" id="LR797040">
    <property type="protein sequence ID" value="CAB4183165.1"/>
    <property type="molecule type" value="Genomic_DNA"/>
</dbReference>
<dbReference type="GO" id="GO:0015074">
    <property type="term" value="P:DNA integration"/>
    <property type="evidence" value="ECO:0007669"/>
    <property type="project" value="UniProtKB-KW"/>
</dbReference>
<dbReference type="GO" id="GO:0003677">
    <property type="term" value="F:DNA binding"/>
    <property type="evidence" value="ECO:0007669"/>
    <property type="project" value="UniProtKB-KW"/>
</dbReference>
<dbReference type="PANTHER" id="PTHR30349:SF64">
    <property type="entry name" value="PROPHAGE INTEGRASE INTD-RELATED"/>
    <property type="match status" value="1"/>
</dbReference>
<dbReference type="PROSITE" id="PS51898">
    <property type="entry name" value="TYR_RECOMBINASE"/>
    <property type="match status" value="1"/>
</dbReference>
<sequence length="405" mass="45306">MAIFADKRDGKVTGRWRVELQLAGKRLRKRFDTLEQARAYEAKTRTDMANGVMPEEAKDRVEKGPKVLTLDELLRATQGHLWAGTSSERLSHQRLEGAVRILGPSRLIESITHGDTDRLVKVLRDRDSAPGTINRYLSALNVALKWALKRGHRISPLPDLEWADEDEGRIRWITPEEEATLVSFLPRAGHLLVFISIRTGMRRGELLGLQPRDVQQGWAHLWGTGTKSGKGRSIPIREEVSAALKELFGLGMPTTESLRYWWATARKCMGLEEDDDFVFHACRHTFATRAVQSNVHPRVLQRLMGHKHLSTTMRYMQVADSMLSDAIDQMNHNGPIDTHSIAEAPVGALQGGVIPINPPLSRPGNFVKTLRKQRLRSDLGSCGETRGGSSPSARTKPKSEDISNT</sequence>
<keyword evidence="8" id="KW-1179">Viral genome integration</keyword>
<evidence type="ECO:0000256" key="2">
    <source>
        <dbReference type="ARBA" id="ARBA00016082"/>
    </source>
</evidence>
<feature type="domain" description="Tyr recombinase" evidence="10">
    <location>
        <begin position="168"/>
        <end position="328"/>
    </location>
</feature>
<dbReference type="GO" id="GO:0075713">
    <property type="term" value="P:establishment of integrated proviral latency"/>
    <property type="evidence" value="ECO:0007669"/>
    <property type="project" value="UniProtKB-KW"/>
</dbReference>
<dbReference type="CDD" id="cd00796">
    <property type="entry name" value="INT_Rci_Hp1_C"/>
    <property type="match status" value="1"/>
</dbReference>
<evidence type="ECO:0000313" key="12">
    <source>
        <dbReference type="EMBL" id="CAB4183165.1"/>
    </source>
</evidence>
<dbReference type="InterPro" id="IPR013762">
    <property type="entry name" value="Integrase-like_cat_sf"/>
</dbReference>
<keyword evidence="5" id="KW-0229">DNA integration</keyword>
<dbReference type="EMBL" id="LR798386">
    <property type="protein sequence ID" value="CAB5228181.1"/>
    <property type="molecule type" value="Genomic_DNA"/>
</dbReference>
<dbReference type="InterPro" id="IPR050090">
    <property type="entry name" value="Tyrosine_recombinase_XerCD"/>
</dbReference>
<evidence type="ECO:0000259" key="10">
    <source>
        <dbReference type="PROSITE" id="PS51898"/>
    </source>
</evidence>
<feature type="region of interest" description="Disordered" evidence="9">
    <location>
        <begin position="374"/>
        <end position="405"/>
    </location>
</feature>
<evidence type="ECO:0000256" key="6">
    <source>
        <dbReference type="ARBA" id="ARBA00023125"/>
    </source>
</evidence>
<proteinExistence type="inferred from homology"/>
<reference evidence="12" key="1">
    <citation type="submission" date="2020-05" db="EMBL/GenBank/DDBJ databases">
        <authorList>
            <person name="Chiriac C."/>
            <person name="Salcher M."/>
            <person name="Ghai R."/>
            <person name="Kavagutti S V."/>
        </authorList>
    </citation>
    <scope>NUCLEOTIDE SEQUENCE</scope>
</reference>
<dbReference type="Pfam" id="PF00589">
    <property type="entry name" value="Phage_integrase"/>
    <property type="match status" value="1"/>
</dbReference>
<dbReference type="InterPro" id="IPR010998">
    <property type="entry name" value="Integrase_recombinase_N"/>
</dbReference>
<evidence type="ECO:0000256" key="3">
    <source>
        <dbReference type="ARBA" id="ARBA00022679"/>
    </source>
</evidence>
<keyword evidence="7" id="KW-0233">DNA recombination</keyword>
<evidence type="ECO:0000256" key="1">
    <source>
        <dbReference type="ARBA" id="ARBA00008857"/>
    </source>
</evidence>
<dbReference type="PANTHER" id="PTHR30349">
    <property type="entry name" value="PHAGE INTEGRASE-RELATED"/>
    <property type="match status" value="1"/>
</dbReference>
<keyword evidence="6" id="KW-0238">DNA-binding</keyword>
<dbReference type="SUPFAM" id="SSF56349">
    <property type="entry name" value="DNA breaking-rejoining enzymes"/>
    <property type="match status" value="1"/>
</dbReference>
<keyword evidence="8" id="KW-1160">Virus entry into host cell</keyword>
<dbReference type="GO" id="GO:0006310">
    <property type="term" value="P:DNA recombination"/>
    <property type="evidence" value="ECO:0007669"/>
    <property type="project" value="UniProtKB-KW"/>
</dbReference>
<evidence type="ECO:0000256" key="8">
    <source>
        <dbReference type="ARBA" id="ARBA00023195"/>
    </source>
</evidence>
<dbReference type="InterPro" id="IPR011010">
    <property type="entry name" value="DNA_brk_join_enz"/>
</dbReference>
<dbReference type="GO" id="GO:0044826">
    <property type="term" value="P:viral genome integration into host DNA"/>
    <property type="evidence" value="ECO:0007669"/>
    <property type="project" value="UniProtKB-KW"/>
</dbReference>
<dbReference type="GO" id="GO:0016787">
    <property type="term" value="F:hydrolase activity"/>
    <property type="evidence" value="ECO:0007669"/>
    <property type="project" value="UniProtKB-KW"/>
</dbReference>
<keyword evidence="3" id="KW-0808">Transferase</keyword>
<comment type="similarity">
    <text evidence="1">Belongs to the 'phage' integrase family.</text>
</comment>
<dbReference type="InterPro" id="IPR002104">
    <property type="entry name" value="Integrase_catalytic"/>
</dbReference>
<evidence type="ECO:0000256" key="7">
    <source>
        <dbReference type="ARBA" id="ARBA00023172"/>
    </source>
</evidence>